<dbReference type="EMBL" id="RPHB01000002">
    <property type="protein sequence ID" value="MBW3467120.1"/>
    <property type="molecule type" value="Genomic_DNA"/>
</dbReference>
<dbReference type="AlphaFoldDB" id="A0A951ISY9"/>
<dbReference type="PROSITE" id="PS51257">
    <property type="entry name" value="PROKAR_LIPOPROTEIN"/>
    <property type="match status" value="1"/>
</dbReference>
<organism evidence="2 3">
    <name type="scientific">Arthrospiribacter ruber</name>
    <dbReference type="NCBI Taxonomy" id="2487934"/>
    <lineage>
        <taxon>Bacteria</taxon>
        <taxon>Pseudomonadati</taxon>
        <taxon>Bacteroidota</taxon>
        <taxon>Cytophagia</taxon>
        <taxon>Cytophagales</taxon>
        <taxon>Cyclobacteriaceae</taxon>
        <taxon>Arthrospiribacter</taxon>
    </lineage>
</organism>
<dbReference type="InterPro" id="IPR025381">
    <property type="entry name" value="DUF4296"/>
</dbReference>
<name>A0A951ISY9_9BACT</name>
<proteinExistence type="predicted"/>
<evidence type="ECO:0000313" key="2">
    <source>
        <dbReference type="EMBL" id="MBW3467120.1"/>
    </source>
</evidence>
<gene>
    <name evidence="2" type="ORF">EGN73_04755</name>
</gene>
<dbReference type="Proteomes" id="UP000727490">
    <property type="component" value="Unassembled WGS sequence"/>
</dbReference>
<evidence type="ECO:0000313" key="3">
    <source>
        <dbReference type="Proteomes" id="UP000727490"/>
    </source>
</evidence>
<protein>
    <submittedName>
        <fullName evidence="2">DUF4296 domain-containing protein</fullName>
    </submittedName>
</protein>
<keyword evidence="3" id="KW-1185">Reference proteome</keyword>
<comment type="caution">
    <text evidence="2">The sequence shown here is derived from an EMBL/GenBank/DDBJ whole genome shotgun (WGS) entry which is preliminary data.</text>
</comment>
<evidence type="ECO:0000259" key="1">
    <source>
        <dbReference type="Pfam" id="PF14129"/>
    </source>
</evidence>
<dbReference type="Pfam" id="PF14129">
    <property type="entry name" value="DUF4296"/>
    <property type="match status" value="1"/>
</dbReference>
<feature type="domain" description="DUF4296" evidence="1">
    <location>
        <begin position="23"/>
        <end position="107"/>
    </location>
</feature>
<sequence>MKIYTVSFLLLFVLISCGRERLPEGVLNEDKMVEVMIDIHLAEGLVSTFPIHYDSSRMLYPMFEKEVFKKHQVPDSVFVKSLEHYMRDARKMDRLYARTIDSLHVIEKGVKNTKDELSQ</sequence>
<reference evidence="2 3" key="1">
    <citation type="journal article" date="2020" name="Syst. Appl. Microbiol.">
        <title>Arthrospiribacter ruber gen. nov., sp. nov., a novel bacterium isolated from Arthrospira cultures.</title>
        <authorList>
            <person name="Waleron M."/>
            <person name="Misztak A."/>
            <person name="Waleron M.M."/>
            <person name="Furmaniak M."/>
            <person name="Mrozik A."/>
            <person name="Waleron K."/>
        </authorList>
    </citation>
    <scope>NUCLEOTIDE SEQUENCE [LARGE SCALE GENOMIC DNA]</scope>
    <source>
        <strain evidence="2 3">DPMB0001</strain>
    </source>
</reference>
<accession>A0A951ISY9</accession>